<sequence length="574" mass="61721">MASKKYTMMLGLLGLISTAAFAQDTTSSSTMNNSMSKTGTSISAGTNADDSWIYDGTNRVRASQDAQQTSFLNHTSVYPAKPKSMWELGIGVGPSFLLGPIDPRFGYGASISLRKSLSHIFSIRAQYGASMNYGQDFQLRSIGEAALGTDPNGVATKYATANGGKYLANYKTFLQTASADLIADLNAISSYRGNEKTSWYVLAGYTFGWADVAENLLNSSGAAYDWSSLPTGSRKDIRNYADGQLHANQSNKILDTKGNNDFGRQYETAVDGNSRSNAIGSAPPVTRHGLDAGMGIAFKVSPRFNIGIEQKFTFFFGNSDMLVGLNNRVNQQTTLSSTQVRFNFNLGNSSKRVEPLNWVNPNNYLYNKVAEAPYLPDADGDGVTDQFDLEPNTPKGCAVDTHGRSLDTDGDGVPDCRDKQVLTPQSWFPVDADGVGTEPEPACCAALRDSLAHMQVAPSCSIANLPSVRFSKSSVKLDDAAQAALTSAAAQLNANPNCKVKLVGYGASNKRAQQLSWDRVNAVKNFLIEKQGISEGRIIFTYGYDGDANTVDLQSTTEEGPSTVPAPHPNLQKS</sequence>
<dbReference type="AlphaFoldDB" id="A0A386HLC9"/>
<evidence type="ECO:0000256" key="1">
    <source>
        <dbReference type="SAM" id="MobiDB-lite"/>
    </source>
</evidence>
<gene>
    <name evidence="4" type="ORF">D6B99_00890</name>
</gene>
<dbReference type="Gene3D" id="3.30.1330.60">
    <property type="entry name" value="OmpA-like domain"/>
    <property type="match status" value="1"/>
</dbReference>
<dbReference type="InterPro" id="IPR006665">
    <property type="entry name" value="OmpA-like"/>
</dbReference>
<evidence type="ECO:0000313" key="4">
    <source>
        <dbReference type="EMBL" id="AYD46301.1"/>
    </source>
</evidence>
<keyword evidence="5" id="KW-1185">Reference proteome</keyword>
<dbReference type="Gene3D" id="4.10.1080.10">
    <property type="entry name" value="TSP type-3 repeat"/>
    <property type="match status" value="1"/>
</dbReference>
<dbReference type="OrthoDB" id="1522982at2"/>
<dbReference type="Pfam" id="PF00691">
    <property type="entry name" value="OmpA"/>
    <property type="match status" value="1"/>
</dbReference>
<dbReference type="SUPFAM" id="SSF103647">
    <property type="entry name" value="TSP type-3 repeat"/>
    <property type="match status" value="1"/>
</dbReference>
<name>A0A386HLC9_9BACT</name>
<dbReference type="EMBL" id="CP032489">
    <property type="protein sequence ID" value="AYD46301.1"/>
    <property type="molecule type" value="Genomic_DNA"/>
</dbReference>
<feature type="domain" description="OmpA-like" evidence="3">
    <location>
        <begin position="470"/>
        <end position="558"/>
    </location>
</feature>
<dbReference type="SUPFAM" id="SSF103088">
    <property type="entry name" value="OmpA-like"/>
    <property type="match status" value="1"/>
</dbReference>
<dbReference type="GO" id="GO:0005509">
    <property type="term" value="F:calcium ion binding"/>
    <property type="evidence" value="ECO:0007669"/>
    <property type="project" value="InterPro"/>
</dbReference>
<accession>A0A386HLC9</accession>
<feature type="region of interest" description="Disordered" evidence="1">
    <location>
        <begin position="555"/>
        <end position="574"/>
    </location>
</feature>
<dbReference type="InterPro" id="IPR036737">
    <property type="entry name" value="OmpA-like_sf"/>
</dbReference>
<feature type="chain" id="PRO_5017354499" description="OmpA-like domain-containing protein" evidence="2">
    <location>
        <begin position="23"/>
        <end position="574"/>
    </location>
</feature>
<dbReference type="InterPro" id="IPR028974">
    <property type="entry name" value="TSP_type-3_rpt"/>
</dbReference>
<feature type="signal peptide" evidence="2">
    <location>
        <begin position="1"/>
        <end position="22"/>
    </location>
</feature>
<proteinExistence type="predicted"/>
<dbReference type="Proteomes" id="UP000266118">
    <property type="component" value="Chromosome"/>
</dbReference>
<dbReference type="RefSeq" id="WP_119984185.1">
    <property type="nucleotide sequence ID" value="NZ_CP032489.1"/>
</dbReference>
<keyword evidence="2" id="KW-0732">Signal</keyword>
<dbReference type="KEGG" id="ark:D6B99_00890"/>
<reference evidence="4 5" key="1">
    <citation type="submission" date="2018-09" db="EMBL/GenBank/DDBJ databases">
        <title>Arachidicoccus sp. nov., a bacterium isolated from soil.</title>
        <authorList>
            <person name="Weon H.-Y."/>
            <person name="Kwon S.-W."/>
            <person name="Lee S.A."/>
        </authorList>
    </citation>
    <scope>NUCLEOTIDE SEQUENCE [LARGE SCALE GENOMIC DNA]</scope>
    <source>
        <strain evidence="4 5">KIS59-12</strain>
    </source>
</reference>
<organism evidence="4 5">
    <name type="scientific">Arachidicoccus soli</name>
    <dbReference type="NCBI Taxonomy" id="2341117"/>
    <lineage>
        <taxon>Bacteria</taxon>
        <taxon>Pseudomonadati</taxon>
        <taxon>Bacteroidota</taxon>
        <taxon>Chitinophagia</taxon>
        <taxon>Chitinophagales</taxon>
        <taxon>Chitinophagaceae</taxon>
        <taxon>Arachidicoccus</taxon>
    </lineage>
</organism>
<evidence type="ECO:0000256" key="2">
    <source>
        <dbReference type="SAM" id="SignalP"/>
    </source>
</evidence>
<protein>
    <recommendedName>
        <fullName evidence="3">OmpA-like domain-containing protein</fullName>
    </recommendedName>
</protein>
<evidence type="ECO:0000313" key="5">
    <source>
        <dbReference type="Proteomes" id="UP000266118"/>
    </source>
</evidence>
<evidence type="ECO:0000259" key="3">
    <source>
        <dbReference type="Pfam" id="PF00691"/>
    </source>
</evidence>